<proteinExistence type="inferred from homology"/>
<dbReference type="InterPro" id="IPR021410">
    <property type="entry name" value="FAF"/>
</dbReference>
<sequence>MATYGSLEHIFGKPMPENPTLIESLSRNNNKPFDRIHPSASFTEIFGELHFYEPACLLDPPSSSATNLKSRKHEVNQAPADLMSSETIHVKSRRKKSTSSMSLESLQLCTESLGFESFDVDDVKNELSGWQNSTQTGIVKQSRLETAAKQETMRFRTSRGTFPPPLTSMGNQAGTHWVRFKSCRQDGRFILIEERIPRPEILHACREVGRLRLHFVHPMIPKDGADDKQDECQTDTHDPVEEEEENH</sequence>
<dbReference type="Proteomes" id="UP000594263">
    <property type="component" value="Unplaced"/>
</dbReference>
<dbReference type="AlphaFoldDB" id="A0A7N0U7I4"/>
<dbReference type="Gramene" id="Kaladp0056s0126.1.v1.1">
    <property type="protein sequence ID" value="Kaladp0056s0126.1.v1.1.CDS.1"/>
    <property type="gene ID" value="Kaladp0056s0126.v1.1"/>
</dbReference>
<dbReference type="EnsemblPlants" id="Kaladp0056s0126.1.v1.1">
    <property type="protein sequence ID" value="Kaladp0056s0126.1.v1.1.CDS.1"/>
    <property type="gene ID" value="Kaladp0056s0126.v1.1"/>
</dbReference>
<evidence type="ECO:0000256" key="2">
    <source>
        <dbReference type="SAM" id="MobiDB-lite"/>
    </source>
</evidence>
<dbReference type="PANTHER" id="PTHR33155">
    <property type="entry name" value="FANTASTIC FOUR-LIKE PROTEIN (DUF3049)"/>
    <property type="match status" value="1"/>
</dbReference>
<evidence type="ECO:0000256" key="1">
    <source>
        <dbReference type="ARBA" id="ARBA00008690"/>
    </source>
</evidence>
<comment type="similarity">
    <text evidence="1">Belongs to the fantastic four family.</text>
</comment>
<evidence type="ECO:0000259" key="3">
    <source>
        <dbReference type="Pfam" id="PF11250"/>
    </source>
</evidence>
<keyword evidence="5" id="KW-1185">Reference proteome</keyword>
<feature type="compositionally biased region" description="Basic and acidic residues" evidence="2">
    <location>
        <begin position="223"/>
        <end position="239"/>
    </location>
</feature>
<dbReference type="OMA" id="MSSETIH"/>
<evidence type="ECO:0000313" key="5">
    <source>
        <dbReference type="Proteomes" id="UP000594263"/>
    </source>
</evidence>
<dbReference type="PANTHER" id="PTHR33155:SF9">
    <property type="entry name" value="FANTASTIC FOUR-LIKE PROTEIN (DUF3049)"/>
    <property type="match status" value="1"/>
</dbReference>
<feature type="domain" description="FAF" evidence="3">
    <location>
        <begin position="162"/>
        <end position="215"/>
    </location>
</feature>
<organism evidence="4 5">
    <name type="scientific">Kalanchoe fedtschenkoi</name>
    <name type="common">Lavender scallops</name>
    <name type="synonym">South American air plant</name>
    <dbReference type="NCBI Taxonomy" id="63787"/>
    <lineage>
        <taxon>Eukaryota</taxon>
        <taxon>Viridiplantae</taxon>
        <taxon>Streptophyta</taxon>
        <taxon>Embryophyta</taxon>
        <taxon>Tracheophyta</taxon>
        <taxon>Spermatophyta</taxon>
        <taxon>Magnoliopsida</taxon>
        <taxon>eudicotyledons</taxon>
        <taxon>Gunneridae</taxon>
        <taxon>Pentapetalae</taxon>
        <taxon>Saxifragales</taxon>
        <taxon>Crassulaceae</taxon>
        <taxon>Kalanchoe</taxon>
    </lineage>
</organism>
<dbReference type="InterPro" id="IPR046431">
    <property type="entry name" value="FAF_dom"/>
</dbReference>
<feature type="region of interest" description="Disordered" evidence="2">
    <location>
        <begin position="221"/>
        <end position="247"/>
    </location>
</feature>
<dbReference type="Pfam" id="PF11250">
    <property type="entry name" value="FAF"/>
    <property type="match status" value="1"/>
</dbReference>
<reference evidence="4" key="1">
    <citation type="submission" date="2021-01" db="UniProtKB">
        <authorList>
            <consortium name="EnsemblPlants"/>
        </authorList>
    </citation>
    <scope>IDENTIFICATION</scope>
</reference>
<protein>
    <recommendedName>
        <fullName evidence="3">FAF domain-containing protein</fullName>
    </recommendedName>
</protein>
<name>A0A7N0U7I4_KALFE</name>
<accession>A0A7N0U7I4</accession>
<evidence type="ECO:0000313" key="4">
    <source>
        <dbReference type="EnsemblPlants" id="Kaladp0056s0126.1.v1.1.CDS.1"/>
    </source>
</evidence>